<evidence type="ECO:0000313" key="2">
    <source>
        <dbReference type="Proteomes" id="UP000274429"/>
    </source>
</evidence>
<evidence type="ECO:0000313" key="3">
    <source>
        <dbReference type="WBParaSite" id="TTAC_0000488301-mRNA-1"/>
    </source>
</evidence>
<sequence>MAAEDCEGFGGKLGQMSQNVYYEMLLAEADLGQTSSGTMMLVAAGYLSSSFDSANMSASPWGSTSKRCSWRLCDVATPCLDELLRARDLVRFLA</sequence>
<reference evidence="3" key="1">
    <citation type="submission" date="2017-02" db="UniProtKB">
        <authorList>
            <consortium name="WormBaseParasite"/>
        </authorList>
    </citation>
    <scope>IDENTIFICATION</scope>
</reference>
<name>A0A0R3WVU3_HYDTA</name>
<reference evidence="1 2" key="2">
    <citation type="submission" date="2018-11" db="EMBL/GenBank/DDBJ databases">
        <authorList>
            <consortium name="Pathogen Informatics"/>
        </authorList>
    </citation>
    <scope>NUCLEOTIDE SEQUENCE [LARGE SCALE GENOMIC DNA]</scope>
</reference>
<keyword evidence="2" id="KW-1185">Reference proteome</keyword>
<dbReference type="AlphaFoldDB" id="A0A0R3WVU3"/>
<proteinExistence type="predicted"/>
<dbReference type="Proteomes" id="UP000274429">
    <property type="component" value="Unassembled WGS sequence"/>
</dbReference>
<organism evidence="3">
    <name type="scientific">Hydatigena taeniaeformis</name>
    <name type="common">Feline tapeworm</name>
    <name type="synonym">Taenia taeniaeformis</name>
    <dbReference type="NCBI Taxonomy" id="6205"/>
    <lineage>
        <taxon>Eukaryota</taxon>
        <taxon>Metazoa</taxon>
        <taxon>Spiralia</taxon>
        <taxon>Lophotrochozoa</taxon>
        <taxon>Platyhelminthes</taxon>
        <taxon>Cestoda</taxon>
        <taxon>Eucestoda</taxon>
        <taxon>Cyclophyllidea</taxon>
        <taxon>Taeniidae</taxon>
        <taxon>Hydatigera</taxon>
    </lineage>
</organism>
<accession>A0A0R3WVU3</accession>
<gene>
    <name evidence="1" type="ORF">TTAC_LOCUS4868</name>
</gene>
<protein>
    <submittedName>
        <fullName evidence="1 3">Uncharacterized protein</fullName>
    </submittedName>
</protein>
<dbReference type="EMBL" id="UYWX01005532">
    <property type="protein sequence ID" value="VDM25791.1"/>
    <property type="molecule type" value="Genomic_DNA"/>
</dbReference>
<dbReference type="WBParaSite" id="TTAC_0000488301-mRNA-1">
    <property type="protein sequence ID" value="TTAC_0000488301-mRNA-1"/>
    <property type="gene ID" value="TTAC_0000488301"/>
</dbReference>
<evidence type="ECO:0000313" key="1">
    <source>
        <dbReference type="EMBL" id="VDM25791.1"/>
    </source>
</evidence>